<dbReference type="PANTHER" id="PTHR11802">
    <property type="entry name" value="SERINE PROTEASE FAMILY S10 SERINE CARBOXYPEPTIDASE"/>
    <property type="match status" value="1"/>
</dbReference>
<protein>
    <recommendedName>
        <fullName evidence="5">Carboxypeptidase</fullName>
        <ecNumber evidence="5">3.4.16.-</ecNumber>
    </recommendedName>
</protein>
<dbReference type="Gene3D" id="3.40.50.1820">
    <property type="entry name" value="alpha/beta hydrolase"/>
    <property type="match status" value="1"/>
</dbReference>
<comment type="caution">
    <text evidence="6">The sequence shown here is derived from an EMBL/GenBank/DDBJ whole genome shotgun (WGS) entry which is preliminary data.</text>
</comment>
<reference evidence="6" key="2">
    <citation type="submission" date="2021-09" db="EMBL/GenBank/DDBJ databases">
        <authorList>
            <person name="Jia N."/>
            <person name="Wang J."/>
            <person name="Shi W."/>
            <person name="Du L."/>
            <person name="Sun Y."/>
            <person name="Zhan W."/>
            <person name="Jiang J."/>
            <person name="Wang Q."/>
            <person name="Zhang B."/>
            <person name="Ji P."/>
            <person name="Sakyi L.B."/>
            <person name="Cui X."/>
            <person name="Yuan T."/>
            <person name="Jiang B."/>
            <person name="Yang W."/>
            <person name="Lam T.T.-Y."/>
            <person name="Chang Q."/>
            <person name="Ding S."/>
            <person name="Wang X."/>
            <person name="Zhu J."/>
            <person name="Ruan X."/>
            <person name="Zhao L."/>
            <person name="Wei J."/>
            <person name="Que T."/>
            <person name="Du C."/>
            <person name="Cheng J."/>
            <person name="Dai P."/>
            <person name="Han X."/>
            <person name="Huang E."/>
            <person name="Gao Y."/>
            <person name="Liu J."/>
            <person name="Shao H."/>
            <person name="Ye R."/>
            <person name="Li L."/>
            <person name="Wei W."/>
            <person name="Wang X."/>
            <person name="Wang C."/>
            <person name="Huo Q."/>
            <person name="Li W."/>
            <person name="Guo W."/>
            <person name="Chen H."/>
            <person name="Chen S."/>
            <person name="Zhou L."/>
            <person name="Zhou L."/>
            <person name="Ni X."/>
            <person name="Tian J."/>
            <person name="Zhou Y."/>
            <person name="Sheng Y."/>
            <person name="Liu T."/>
            <person name="Pan Y."/>
            <person name="Xia L."/>
            <person name="Li J."/>
            <person name="Zhao F."/>
            <person name="Cao W."/>
        </authorList>
    </citation>
    <scope>NUCLEOTIDE SEQUENCE</scope>
    <source>
        <strain evidence="6">Rsan-2018</strain>
        <tissue evidence="6">Larvae</tissue>
    </source>
</reference>
<dbReference type="GO" id="GO:0031647">
    <property type="term" value="P:regulation of protein stability"/>
    <property type="evidence" value="ECO:0007669"/>
    <property type="project" value="UniProtKB-ARBA"/>
</dbReference>
<evidence type="ECO:0000256" key="2">
    <source>
        <dbReference type="ARBA" id="ARBA00022645"/>
    </source>
</evidence>
<dbReference type="PROSITE" id="PS00131">
    <property type="entry name" value="CARBOXYPEPT_SER_SER"/>
    <property type="match status" value="1"/>
</dbReference>
<dbReference type="EMBL" id="JABSTV010001255">
    <property type="protein sequence ID" value="KAH7935903.1"/>
    <property type="molecule type" value="Genomic_DNA"/>
</dbReference>
<evidence type="ECO:0000256" key="1">
    <source>
        <dbReference type="ARBA" id="ARBA00009431"/>
    </source>
</evidence>
<dbReference type="InterPro" id="IPR018202">
    <property type="entry name" value="Ser_caboxypep_ser_AS"/>
</dbReference>
<evidence type="ECO:0000256" key="3">
    <source>
        <dbReference type="ARBA" id="ARBA00022670"/>
    </source>
</evidence>
<evidence type="ECO:0000256" key="5">
    <source>
        <dbReference type="RuleBase" id="RU361156"/>
    </source>
</evidence>
<evidence type="ECO:0000313" key="6">
    <source>
        <dbReference type="EMBL" id="KAH7935903.1"/>
    </source>
</evidence>
<reference evidence="6" key="1">
    <citation type="journal article" date="2020" name="Cell">
        <title>Large-Scale Comparative Analyses of Tick Genomes Elucidate Their Genetic Diversity and Vector Capacities.</title>
        <authorList>
            <consortium name="Tick Genome and Microbiome Consortium (TIGMIC)"/>
            <person name="Jia N."/>
            <person name="Wang J."/>
            <person name="Shi W."/>
            <person name="Du L."/>
            <person name="Sun Y."/>
            <person name="Zhan W."/>
            <person name="Jiang J.F."/>
            <person name="Wang Q."/>
            <person name="Zhang B."/>
            <person name="Ji P."/>
            <person name="Bell-Sakyi L."/>
            <person name="Cui X.M."/>
            <person name="Yuan T.T."/>
            <person name="Jiang B.G."/>
            <person name="Yang W.F."/>
            <person name="Lam T.T."/>
            <person name="Chang Q.C."/>
            <person name="Ding S.J."/>
            <person name="Wang X.J."/>
            <person name="Zhu J.G."/>
            <person name="Ruan X.D."/>
            <person name="Zhao L."/>
            <person name="Wei J.T."/>
            <person name="Ye R.Z."/>
            <person name="Que T.C."/>
            <person name="Du C.H."/>
            <person name="Zhou Y.H."/>
            <person name="Cheng J.X."/>
            <person name="Dai P.F."/>
            <person name="Guo W.B."/>
            <person name="Han X.H."/>
            <person name="Huang E.J."/>
            <person name="Li L.F."/>
            <person name="Wei W."/>
            <person name="Gao Y.C."/>
            <person name="Liu J.Z."/>
            <person name="Shao H.Z."/>
            <person name="Wang X."/>
            <person name="Wang C.C."/>
            <person name="Yang T.C."/>
            <person name="Huo Q.B."/>
            <person name="Li W."/>
            <person name="Chen H.Y."/>
            <person name="Chen S.E."/>
            <person name="Zhou L.G."/>
            <person name="Ni X.B."/>
            <person name="Tian J.H."/>
            <person name="Sheng Y."/>
            <person name="Liu T."/>
            <person name="Pan Y.S."/>
            <person name="Xia L.Y."/>
            <person name="Li J."/>
            <person name="Zhao F."/>
            <person name="Cao W.C."/>
        </authorList>
    </citation>
    <scope>NUCLEOTIDE SEQUENCE</scope>
    <source>
        <strain evidence="6">Rsan-2018</strain>
    </source>
</reference>
<accession>A0A9D4PCJ3</accession>
<proteinExistence type="inferred from homology"/>
<gene>
    <name evidence="6" type="ORF">HPB52_014872</name>
</gene>
<dbReference type="SUPFAM" id="SSF53474">
    <property type="entry name" value="alpha/beta-Hydrolases"/>
    <property type="match status" value="1"/>
</dbReference>
<organism evidence="6 7">
    <name type="scientific">Rhipicephalus sanguineus</name>
    <name type="common">Brown dog tick</name>
    <name type="synonym">Ixodes sanguineus</name>
    <dbReference type="NCBI Taxonomy" id="34632"/>
    <lineage>
        <taxon>Eukaryota</taxon>
        <taxon>Metazoa</taxon>
        <taxon>Ecdysozoa</taxon>
        <taxon>Arthropoda</taxon>
        <taxon>Chelicerata</taxon>
        <taxon>Arachnida</taxon>
        <taxon>Acari</taxon>
        <taxon>Parasitiformes</taxon>
        <taxon>Ixodida</taxon>
        <taxon>Ixodoidea</taxon>
        <taxon>Ixodidae</taxon>
        <taxon>Rhipicephalinae</taxon>
        <taxon>Rhipicephalus</taxon>
        <taxon>Rhipicephalus</taxon>
    </lineage>
</organism>
<dbReference type="EC" id="3.4.16.-" evidence="5"/>
<dbReference type="Proteomes" id="UP000821837">
    <property type="component" value="Unassembled WGS sequence"/>
</dbReference>
<keyword evidence="3 5" id="KW-0645">Protease</keyword>
<comment type="similarity">
    <text evidence="1 5">Belongs to the peptidase S10 family.</text>
</comment>
<dbReference type="GO" id="GO:1904715">
    <property type="term" value="P:negative regulation of chaperone-mediated autophagy"/>
    <property type="evidence" value="ECO:0007669"/>
    <property type="project" value="UniProtKB-ARBA"/>
</dbReference>
<dbReference type="PANTHER" id="PTHR11802:SF201">
    <property type="entry name" value="CARBOXYPEPTIDASE"/>
    <property type="match status" value="1"/>
</dbReference>
<dbReference type="InterPro" id="IPR001563">
    <property type="entry name" value="Peptidase_S10"/>
</dbReference>
<dbReference type="AlphaFoldDB" id="A0A9D4PCJ3"/>
<sequence length="509" mass="57656">MSDGRSREIGQTWRLFQRKNTPGIDFPGVRRPQPSASRWKLLLSLSTLTASSDPSPWEVTSVPGLDQPVNFKHYSGFVDAGEGRRLHYWFMESQRSPSEDPVLLWLNGGPCCSSLVGAIAELGPFRVGYQGINMTMNPFTWNKVANIIFLESPAGVGFSYDRSGNYASDDTQTTDENYLATLNFFEEYPEFKRNDFYIAGESYAGVYVPLLAQRFVKDPRGGYAVGNGALDMELLGNSIMFFGYYHGLFGQRLWKELTSNCCNGSISQETCDFGWSTKNPACVEPVKKANQIILSSGLNVYNLYDPCNYDQGSSSLALRYSDSTMQHAFRRLIRKLFKWPTSTINVGKPKCIDQDRLQLYFNRRDVIEALHVQESPLQWYPCNLAINYTEQYTTMREVVQDLAESGQLRALIYNGDVDMACNFLGDDWFVHSLGYEPTSEYRMWHLDGVIAGFVQNFEHDITFVTVKLGDDTPPPVALEATRLPRTTFDHISVEPVPRHMNADTQPGRR</sequence>
<dbReference type="GO" id="GO:0006508">
    <property type="term" value="P:proteolysis"/>
    <property type="evidence" value="ECO:0007669"/>
    <property type="project" value="UniProtKB-KW"/>
</dbReference>
<keyword evidence="2 5" id="KW-0121">Carboxypeptidase</keyword>
<dbReference type="FunFam" id="3.40.50.1820:FF:000335">
    <property type="entry name" value="Carboxypeptidase"/>
    <property type="match status" value="1"/>
</dbReference>
<keyword evidence="7" id="KW-1185">Reference proteome</keyword>
<name>A0A9D4PCJ3_RHISA</name>
<keyword evidence="4 5" id="KW-0378">Hydrolase</keyword>
<dbReference type="GO" id="GO:0004185">
    <property type="term" value="F:serine-type carboxypeptidase activity"/>
    <property type="evidence" value="ECO:0007669"/>
    <property type="project" value="UniProtKB-UniRule"/>
</dbReference>
<dbReference type="InterPro" id="IPR029058">
    <property type="entry name" value="AB_hydrolase_fold"/>
</dbReference>
<evidence type="ECO:0000313" key="7">
    <source>
        <dbReference type="Proteomes" id="UP000821837"/>
    </source>
</evidence>
<evidence type="ECO:0000256" key="4">
    <source>
        <dbReference type="ARBA" id="ARBA00022801"/>
    </source>
</evidence>
<dbReference type="VEuPathDB" id="VectorBase:RSAN_043439"/>
<dbReference type="Pfam" id="PF00450">
    <property type="entry name" value="Peptidase_S10"/>
    <property type="match status" value="1"/>
</dbReference>
<dbReference type="PRINTS" id="PR00724">
    <property type="entry name" value="CRBOXYPTASEC"/>
</dbReference>